<gene>
    <name evidence="5" type="ORF">CSSPJE1EN1_LOCUS19743</name>
</gene>
<dbReference type="EMBL" id="OZ020101">
    <property type="protein sequence ID" value="CAK9274265.1"/>
    <property type="molecule type" value="Genomic_DNA"/>
</dbReference>
<accession>A0ABP0X591</accession>
<sequence length="1108" mass="120432">MWLFPGLQSIFFPSPYRECQRCRGTFSYDNLDSLGSSFPVAILIGLMCAYVWVRIRPFVSDDHPDERPDSIIQDLTEVKAFLSNLQDQVSELLGSKTTTATAANGERMSKEGEDILLSKSSGRNGMSKGRFTSEAILGTMTIGTHVAKDTVASLAQRLHVMGNGGYVYEVMESSSCVLLQSRLPITSNLLYQAFEVAKQGIALDPQCTLQLGSWGTIMLSEGDVKCLKLRDGDVPVLLDSTLEGGHELRVEGLFLEGVQMRATTADQTVVLRNISLVKDAVARQMDVLFVKEPIGLIKGSLIYASKIVQFKGVAVVVRSGLTLIGFQPKPQHSNHNGMYLLALLSFIMTLLPRQIWWPILGHVGTLFLPVLQIAAVVIGWKIGQYIMLGEWPNDNNKKYETKFDKKQSLWGSSDDIFRLTSPWDSAVRMEINELGKQLVQKLEKQPSTSNVGIYAQQADYHTEFWQKGLAEMDQAIETQPQNATPFRIRGCIKGLAGDYDGALKDLDNALQLRKDDVLALLSRGIFKFLTGDYEGALPDLNQGIKHDPAQPTEVIKLRDTISKILADREELEKLRVENPQLKAELDALKAELDAVQKKAAADLEAMRLKGEADLEAMRLKGEADLEALRLKDEAELEALRVKSKEEFEALQLKSKEELEALQLKSKEELEALQLKSKEELEAMRLKGEADLEALRLKLEAELEAMRLKAEKLQEDLSKAVEILKKIPQNQTMELQYNNLCCEKCVRDIKSALYKFPGIESVVEDMYNNRVSVTGCLVPSFVLAVCRKTSPTKVISVISPTMDPLTAPAAASEPVPESIPTATHEHDSESREMSEPTNKPAPESTTVSKPEDAPHSAPAESNPEVPAAESNPEIPAAPAPAESNPEVPAAPAPVESEPEVPAAPADAEANPEVPAAPAPAEANPEVPAPLPPAESKPDDLAPPPPAESTPEDPAAPAPAESTPEVPTAPPPAESNPEVPAQPDSDPAPEPELIPEPKPEPEPVPAPAESNPSVPASPPPAESKPEDPAASPPAESKPEDSAASPPAESKPEDPAQPDSDPAPEPEIIPEPKPGPEPEPELIPEPKPEPEPEPKQDPSNPESKATPEPQT</sequence>
<feature type="compositionally biased region" description="Basic and acidic residues" evidence="2">
    <location>
        <begin position="822"/>
        <end position="833"/>
    </location>
</feature>
<feature type="compositionally biased region" description="Low complexity" evidence="2">
    <location>
        <begin position="950"/>
        <end position="964"/>
    </location>
</feature>
<dbReference type="InterPro" id="IPR036163">
    <property type="entry name" value="HMA_dom_sf"/>
</dbReference>
<proteinExistence type="predicted"/>
<feature type="transmembrane region" description="Helical" evidence="3">
    <location>
        <begin position="362"/>
        <end position="380"/>
    </location>
</feature>
<keyword evidence="1" id="KW-0175">Coiled coil</keyword>
<feature type="coiled-coil region" evidence="1">
    <location>
        <begin position="644"/>
        <end position="722"/>
    </location>
</feature>
<dbReference type="InterPro" id="IPR011990">
    <property type="entry name" value="TPR-like_helical_dom_sf"/>
</dbReference>
<dbReference type="Pfam" id="PF00403">
    <property type="entry name" value="HMA"/>
    <property type="match status" value="1"/>
</dbReference>
<evidence type="ECO:0000313" key="5">
    <source>
        <dbReference type="EMBL" id="CAK9274265.1"/>
    </source>
</evidence>
<feature type="compositionally biased region" description="Basic and acidic residues" evidence="2">
    <location>
        <begin position="1081"/>
        <end position="1093"/>
    </location>
</feature>
<dbReference type="SUPFAM" id="SSF55008">
    <property type="entry name" value="HMA, heavy metal-associated domain"/>
    <property type="match status" value="1"/>
</dbReference>
<feature type="region of interest" description="Disordered" evidence="2">
    <location>
        <begin position="804"/>
        <end position="1108"/>
    </location>
</feature>
<dbReference type="Gene3D" id="1.25.40.10">
    <property type="entry name" value="Tetratricopeptide repeat domain"/>
    <property type="match status" value="1"/>
</dbReference>
<evidence type="ECO:0000256" key="3">
    <source>
        <dbReference type="SAM" id="Phobius"/>
    </source>
</evidence>
<dbReference type="Proteomes" id="UP001497444">
    <property type="component" value="Chromosome 6"/>
</dbReference>
<name>A0ABP0X591_9BRYO</name>
<evidence type="ECO:0000259" key="4">
    <source>
        <dbReference type="PROSITE" id="PS50846"/>
    </source>
</evidence>
<feature type="transmembrane region" description="Helical" evidence="3">
    <location>
        <begin position="34"/>
        <end position="53"/>
    </location>
</feature>
<evidence type="ECO:0000256" key="2">
    <source>
        <dbReference type="SAM" id="MobiDB-lite"/>
    </source>
</evidence>
<dbReference type="PANTHER" id="PTHR24216">
    <property type="entry name" value="PAXILLIN-RELATED"/>
    <property type="match status" value="1"/>
</dbReference>
<feature type="compositionally biased region" description="Low complexity" evidence="2">
    <location>
        <begin position="865"/>
        <end position="924"/>
    </location>
</feature>
<feature type="coiled-coil region" evidence="1">
    <location>
        <begin position="554"/>
        <end position="605"/>
    </location>
</feature>
<dbReference type="InterPro" id="IPR006121">
    <property type="entry name" value="HMA_dom"/>
</dbReference>
<feature type="compositionally biased region" description="Pro residues" evidence="2">
    <location>
        <begin position="1058"/>
        <end position="1080"/>
    </location>
</feature>
<keyword evidence="6" id="KW-1185">Reference proteome</keyword>
<keyword evidence="3" id="KW-1133">Transmembrane helix</keyword>
<protein>
    <recommendedName>
        <fullName evidence="4">HMA domain-containing protein</fullName>
    </recommendedName>
</protein>
<keyword evidence="3" id="KW-0812">Transmembrane</keyword>
<evidence type="ECO:0000313" key="6">
    <source>
        <dbReference type="Proteomes" id="UP001497444"/>
    </source>
</evidence>
<feature type="compositionally biased region" description="Pro residues" evidence="2">
    <location>
        <begin position="925"/>
        <end position="946"/>
    </location>
</feature>
<dbReference type="CDD" id="cd00371">
    <property type="entry name" value="HMA"/>
    <property type="match status" value="1"/>
</dbReference>
<dbReference type="Gene3D" id="3.30.70.100">
    <property type="match status" value="1"/>
</dbReference>
<dbReference type="PROSITE" id="PS50846">
    <property type="entry name" value="HMA_2"/>
    <property type="match status" value="1"/>
</dbReference>
<reference evidence="5" key="1">
    <citation type="submission" date="2024-02" db="EMBL/GenBank/DDBJ databases">
        <authorList>
            <consortium name="ELIXIR-Norway"/>
            <consortium name="Elixir Norway"/>
        </authorList>
    </citation>
    <scope>NUCLEOTIDE SEQUENCE</scope>
</reference>
<dbReference type="SUPFAM" id="SSF48452">
    <property type="entry name" value="TPR-like"/>
    <property type="match status" value="1"/>
</dbReference>
<dbReference type="InterPro" id="IPR019734">
    <property type="entry name" value="TPR_rpt"/>
</dbReference>
<feature type="domain" description="HMA" evidence="4">
    <location>
        <begin position="730"/>
        <end position="793"/>
    </location>
</feature>
<dbReference type="PANTHER" id="PTHR24216:SF65">
    <property type="entry name" value="PAXILLIN-LIKE PROTEIN 1"/>
    <property type="match status" value="1"/>
</dbReference>
<feature type="compositionally biased region" description="Polar residues" evidence="2">
    <location>
        <begin position="1094"/>
        <end position="1108"/>
    </location>
</feature>
<keyword evidence="3" id="KW-0472">Membrane</keyword>
<organism evidence="5 6">
    <name type="scientific">Sphagnum jensenii</name>
    <dbReference type="NCBI Taxonomy" id="128206"/>
    <lineage>
        <taxon>Eukaryota</taxon>
        <taxon>Viridiplantae</taxon>
        <taxon>Streptophyta</taxon>
        <taxon>Embryophyta</taxon>
        <taxon>Bryophyta</taxon>
        <taxon>Sphagnophytina</taxon>
        <taxon>Sphagnopsida</taxon>
        <taxon>Sphagnales</taxon>
        <taxon>Sphagnaceae</taxon>
        <taxon>Sphagnum</taxon>
    </lineage>
</organism>
<evidence type="ECO:0000256" key="1">
    <source>
        <dbReference type="SAM" id="Coils"/>
    </source>
</evidence>
<dbReference type="SMART" id="SM00028">
    <property type="entry name" value="TPR"/>
    <property type="match status" value="2"/>
</dbReference>
<feature type="compositionally biased region" description="Low complexity" evidence="2">
    <location>
        <begin position="806"/>
        <end position="819"/>
    </location>
</feature>